<organism evidence="2 3">
    <name type="scientific">Gellertiella hungarica</name>
    <dbReference type="NCBI Taxonomy" id="1572859"/>
    <lineage>
        <taxon>Bacteria</taxon>
        <taxon>Pseudomonadati</taxon>
        <taxon>Pseudomonadota</taxon>
        <taxon>Alphaproteobacteria</taxon>
        <taxon>Hyphomicrobiales</taxon>
        <taxon>Rhizobiaceae</taxon>
        <taxon>Gellertiella</taxon>
    </lineage>
</organism>
<dbReference type="PANTHER" id="PTHR39199">
    <property type="entry name" value="BLR5128 PROTEIN"/>
    <property type="match status" value="1"/>
</dbReference>
<dbReference type="RefSeq" id="WP_183364654.1">
    <property type="nucleotide sequence ID" value="NZ_JACIEZ010000001.1"/>
</dbReference>
<sequence length="147" mass="15479">MTGESNLSSLLKGMEPVLQKEILVFATVPEEREALLPQRLSVVGQFREAEGLTLILPQSEARDAGLACSGPMRQITLTIHSSLEAIGLTAAFSAALTREGISANVVAGFYHDHIFVPEKDAERAMAALLALAAQGGQAAPPTRAPST</sequence>
<evidence type="ECO:0000313" key="2">
    <source>
        <dbReference type="EMBL" id="MBB4063463.1"/>
    </source>
</evidence>
<dbReference type="Proteomes" id="UP000528286">
    <property type="component" value="Unassembled WGS sequence"/>
</dbReference>
<name>A0A7W6J298_9HYPH</name>
<protein>
    <recommendedName>
        <fullName evidence="1">DUF2241 domain-containing protein</fullName>
    </recommendedName>
</protein>
<accession>A0A7W6J298</accession>
<dbReference type="InterPro" id="IPR045865">
    <property type="entry name" value="ACT-like_dom_sf"/>
</dbReference>
<proteinExistence type="predicted"/>
<dbReference type="Gene3D" id="3.30.2130.10">
    <property type="entry name" value="VC0802-like"/>
    <property type="match status" value="1"/>
</dbReference>
<feature type="domain" description="DUF2241" evidence="1">
    <location>
        <begin position="2"/>
        <end position="73"/>
    </location>
</feature>
<dbReference type="SUPFAM" id="SSF55021">
    <property type="entry name" value="ACT-like"/>
    <property type="match status" value="2"/>
</dbReference>
<dbReference type="InterPro" id="IPR018717">
    <property type="entry name" value="DUF2241"/>
</dbReference>
<dbReference type="AlphaFoldDB" id="A0A7W6J298"/>
<dbReference type="PANTHER" id="PTHR39199:SF1">
    <property type="entry name" value="BLR5128 PROTEIN"/>
    <property type="match status" value="1"/>
</dbReference>
<evidence type="ECO:0000313" key="3">
    <source>
        <dbReference type="Proteomes" id="UP000528286"/>
    </source>
</evidence>
<reference evidence="2 3" key="1">
    <citation type="submission" date="2020-08" db="EMBL/GenBank/DDBJ databases">
        <title>Genomic Encyclopedia of Type Strains, Phase IV (KMG-IV): sequencing the most valuable type-strain genomes for metagenomic binning, comparative biology and taxonomic classification.</title>
        <authorList>
            <person name="Goeker M."/>
        </authorList>
    </citation>
    <scope>NUCLEOTIDE SEQUENCE [LARGE SCALE GENOMIC DNA]</scope>
    <source>
        <strain evidence="2 3">DSM 29853</strain>
    </source>
</reference>
<dbReference type="EMBL" id="JACIEZ010000001">
    <property type="protein sequence ID" value="MBB4063463.1"/>
    <property type="molecule type" value="Genomic_DNA"/>
</dbReference>
<evidence type="ECO:0000259" key="1">
    <source>
        <dbReference type="Pfam" id="PF10000"/>
    </source>
</evidence>
<dbReference type="Pfam" id="PF10000">
    <property type="entry name" value="ACT_3"/>
    <property type="match status" value="1"/>
</dbReference>
<keyword evidence="3" id="KW-1185">Reference proteome</keyword>
<comment type="caution">
    <text evidence="2">The sequence shown here is derived from an EMBL/GenBank/DDBJ whole genome shotgun (WGS) entry which is preliminary data.</text>
</comment>
<gene>
    <name evidence="2" type="ORF">GGR23_000624</name>
</gene>